<keyword evidence="1" id="KW-0472">Membrane</keyword>
<sequence>MEDRSAASLGDDRDSSVSLGRAAKAVGWSLAVGYAGLFAIAVWGSLLVSIGSGLVPGELGTAMELALGAVALGFGTATVALLYFQWTDATLSYLDFRWPSLRDAGYVVGGVVALFALQMLVTVVFSAVGVSTASHNIEQTAKGNADILLLMIPASWLIIGPGEELLYRNIIQKDLYDTFGDWGAVLVGSAVFSLAHIPAYAAGASGLAALASTLAVIFGLSLILGATYLATENLTVPALIHGTFDAVVFGAMYLQLTGGA</sequence>
<dbReference type="KEGG" id="haxz:M0R88_04265"/>
<keyword evidence="1" id="KW-1133">Transmembrane helix</keyword>
<feature type="domain" description="CAAX prenyl protease 2/Lysostaphin resistance protein A-like" evidence="2">
    <location>
        <begin position="148"/>
        <end position="247"/>
    </location>
</feature>
<feature type="transmembrane region" description="Helical" evidence="1">
    <location>
        <begin position="106"/>
        <end position="133"/>
    </location>
</feature>
<dbReference type="EMBL" id="CP096658">
    <property type="protein sequence ID" value="UPW01322.1"/>
    <property type="molecule type" value="Genomic_DNA"/>
</dbReference>
<evidence type="ECO:0000259" key="2">
    <source>
        <dbReference type="Pfam" id="PF02517"/>
    </source>
</evidence>
<evidence type="ECO:0000313" key="4">
    <source>
        <dbReference type="Proteomes" id="UP000830434"/>
    </source>
</evidence>
<feature type="transmembrane region" description="Helical" evidence="1">
    <location>
        <begin position="62"/>
        <end position="86"/>
    </location>
</feature>
<dbReference type="PANTHER" id="PTHR36435">
    <property type="entry name" value="SLR1288 PROTEIN"/>
    <property type="match status" value="1"/>
</dbReference>
<keyword evidence="3" id="KW-0482">Metalloprotease</keyword>
<dbReference type="GO" id="GO:0080120">
    <property type="term" value="P:CAAX-box protein maturation"/>
    <property type="evidence" value="ECO:0007669"/>
    <property type="project" value="UniProtKB-ARBA"/>
</dbReference>
<dbReference type="GO" id="GO:0008237">
    <property type="term" value="F:metallopeptidase activity"/>
    <property type="evidence" value="ECO:0007669"/>
    <property type="project" value="UniProtKB-KW"/>
</dbReference>
<dbReference type="GeneID" id="72189042"/>
<keyword evidence="3" id="KW-0645">Protease</keyword>
<feature type="transmembrane region" description="Helical" evidence="1">
    <location>
        <begin position="207"/>
        <end position="230"/>
    </location>
</feature>
<dbReference type="Proteomes" id="UP000830434">
    <property type="component" value="Chromosome"/>
</dbReference>
<organism evidence="3 4">
    <name type="scientific">Halorussus gelatinilyticus</name>
    <dbReference type="NCBI Taxonomy" id="2937524"/>
    <lineage>
        <taxon>Archaea</taxon>
        <taxon>Methanobacteriati</taxon>
        <taxon>Methanobacteriota</taxon>
        <taxon>Stenosarchaea group</taxon>
        <taxon>Halobacteria</taxon>
        <taxon>Halobacteriales</taxon>
        <taxon>Haladaptataceae</taxon>
        <taxon>Halorussus</taxon>
    </lineage>
</organism>
<name>A0A8U0ILU3_9EURY</name>
<feature type="transmembrane region" description="Helical" evidence="1">
    <location>
        <begin position="182"/>
        <end position="200"/>
    </location>
</feature>
<evidence type="ECO:0000256" key="1">
    <source>
        <dbReference type="SAM" id="Phobius"/>
    </source>
</evidence>
<dbReference type="InterPro" id="IPR003675">
    <property type="entry name" value="Rce1/LyrA-like_dom"/>
</dbReference>
<gene>
    <name evidence="3" type="ORF">M0R88_04265</name>
</gene>
<keyword evidence="1" id="KW-0812">Transmembrane</keyword>
<dbReference type="InterPro" id="IPR052710">
    <property type="entry name" value="CAAX_protease"/>
</dbReference>
<dbReference type="AlphaFoldDB" id="A0A8U0ILU3"/>
<keyword evidence="3" id="KW-0378">Hydrolase</keyword>
<reference evidence="3" key="1">
    <citation type="submission" date="2022-04" db="EMBL/GenBank/DDBJ databases">
        <title>Diverse halophilic archaea isolated from saline environments.</title>
        <authorList>
            <person name="Cui H.-L."/>
        </authorList>
    </citation>
    <scope>NUCLEOTIDE SEQUENCE</scope>
    <source>
        <strain evidence="3">XZYJT40</strain>
    </source>
</reference>
<dbReference type="GO" id="GO:0004175">
    <property type="term" value="F:endopeptidase activity"/>
    <property type="evidence" value="ECO:0007669"/>
    <property type="project" value="UniProtKB-ARBA"/>
</dbReference>
<accession>A0A8U0ILU3</accession>
<dbReference type="Pfam" id="PF02517">
    <property type="entry name" value="Rce1-like"/>
    <property type="match status" value="1"/>
</dbReference>
<protein>
    <submittedName>
        <fullName evidence="3">CPBP family intramembrane metalloprotease</fullName>
    </submittedName>
</protein>
<dbReference type="RefSeq" id="WP_248655727.1">
    <property type="nucleotide sequence ID" value="NZ_CP096658.1"/>
</dbReference>
<keyword evidence="4" id="KW-1185">Reference proteome</keyword>
<evidence type="ECO:0000313" key="3">
    <source>
        <dbReference type="EMBL" id="UPW01322.1"/>
    </source>
</evidence>
<proteinExistence type="predicted"/>
<feature type="transmembrane region" description="Helical" evidence="1">
    <location>
        <begin position="25"/>
        <end position="50"/>
    </location>
</feature>
<feature type="transmembrane region" description="Helical" evidence="1">
    <location>
        <begin position="145"/>
        <end position="162"/>
    </location>
</feature>
<feature type="transmembrane region" description="Helical" evidence="1">
    <location>
        <begin position="236"/>
        <end position="256"/>
    </location>
</feature>
<dbReference type="PANTHER" id="PTHR36435:SF1">
    <property type="entry name" value="CAAX AMINO TERMINAL PROTEASE FAMILY PROTEIN"/>
    <property type="match status" value="1"/>
</dbReference>